<dbReference type="Proteomes" id="UP000257109">
    <property type="component" value="Unassembled WGS sequence"/>
</dbReference>
<gene>
    <name evidence="1" type="ORF">CR513_59054</name>
</gene>
<name>A0A371E9A1_MUCPR</name>
<reference evidence="1" key="1">
    <citation type="submission" date="2018-05" db="EMBL/GenBank/DDBJ databases">
        <title>Draft genome of Mucuna pruriens seed.</title>
        <authorList>
            <person name="Nnadi N.E."/>
            <person name="Vos R."/>
            <person name="Hasami M.H."/>
            <person name="Devisetty U.K."/>
            <person name="Aguiy J.C."/>
        </authorList>
    </citation>
    <scope>NUCLEOTIDE SEQUENCE [LARGE SCALE GENOMIC DNA]</scope>
    <source>
        <strain evidence="1">JCA_2017</strain>
    </source>
</reference>
<dbReference type="EMBL" id="QJKJ01015393">
    <property type="protein sequence ID" value="RDX62598.1"/>
    <property type="molecule type" value="Genomic_DNA"/>
</dbReference>
<organism evidence="1 2">
    <name type="scientific">Mucuna pruriens</name>
    <name type="common">Velvet bean</name>
    <name type="synonym">Dolichos pruriens</name>
    <dbReference type="NCBI Taxonomy" id="157652"/>
    <lineage>
        <taxon>Eukaryota</taxon>
        <taxon>Viridiplantae</taxon>
        <taxon>Streptophyta</taxon>
        <taxon>Embryophyta</taxon>
        <taxon>Tracheophyta</taxon>
        <taxon>Spermatophyta</taxon>
        <taxon>Magnoliopsida</taxon>
        <taxon>eudicotyledons</taxon>
        <taxon>Gunneridae</taxon>
        <taxon>Pentapetalae</taxon>
        <taxon>rosids</taxon>
        <taxon>fabids</taxon>
        <taxon>Fabales</taxon>
        <taxon>Fabaceae</taxon>
        <taxon>Papilionoideae</taxon>
        <taxon>50 kb inversion clade</taxon>
        <taxon>NPAAA clade</taxon>
        <taxon>indigoferoid/millettioid clade</taxon>
        <taxon>Phaseoleae</taxon>
        <taxon>Mucuna</taxon>
    </lineage>
</organism>
<comment type="caution">
    <text evidence="1">The sequence shown here is derived from an EMBL/GenBank/DDBJ whole genome shotgun (WGS) entry which is preliminary data.</text>
</comment>
<evidence type="ECO:0000313" key="2">
    <source>
        <dbReference type="Proteomes" id="UP000257109"/>
    </source>
</evidence>
<protein>
    <submittedName>
        <fullName evidence="1">Uncharacterized protein</fullName>
    </submittedName>
</protein>
<feature type="non-terminal residue" evidence="1">
    <location>
        <position position="67"/>
    </location>
</feature>
<evidence type="ECO:0000313" key="1">
    <source>
        <dbReference type="EMBL" id="RDX62598.1"/>
    </source>
</evidence>
<keyword evidence="2" id="KW-1185">Reference proteome</keyword>
<accession>A0A371E9A1</accession>
<feature type="non-terminal residue" evidence="1">
    <location>
        <position position="1"/>
    </location>
</feature>
<sequence>MQLNLACEVTPSSVKLGMIRISNDLLKEIKEAQLEDSFLVARREAIDQGSGGEFALGVDGVMRFGDR</sequence>
<proteinExistence type="predicted"/>
<dbReference type="AlphaFoldDB" id="A0A371E9A1"/>